<gene>
    <name evidence="2" type="ORF">B7H17_22535</name>
</gene>
<dbReference type="EMBL" id="NBWC01000040">
    <property type="protein sequence ID" value="ORL60174.1"/>
    <property type="molecule type" value="Genomic_DNA"/>
</dbReference>
<evidence type="ECO:0000313" key="2">
    <source>
        <dbReference type="EMBL" id="ORL60174.1"/>
    </source>
</evidence>
<evidence type="ECO:0000259" key="1">
    <source>
        <dbReference type="Pfam" id="PF20178"/>
    </source>
</evidence>
<protein>
    <recommendedName>
        <fullName evidence="1">Dermonecrotic toxin N-terminal domain-containing protein</fullName>
    </recommendedName>
</protein>
<comment type="caution">
    <text evidence="2">The sequence shown here is derived from an EMBL/GenBank/DDBJ whole genome shotgun (WGS) entry which is preliminary data.</text>
</comment>
<dbReference type="Proteomes" id="UP000193675">
    <property type="component" value="Unassembled WGS sequence"/>
</dbReference>
<evidence type="ECO:0000313" key="3">
    <source>
        <dbReference type="Proteomes" id="UP000193675"/>
    </source>
</evidence>
<name>A0A1X0ZP90_PSEPU</name>
<reference evidence="2 3" key="1">
    <citation type="submission" date="2017-04" db="EMBL/GenBank/DDBJ databases">
        <title>Presence of VIM-2 positive Pseudomonas species in chickens and their surrounding environment.</title>
        <authorList>
            <person name="Zhang R."/>
        </authorList>
    </citation>
    <scope>NUCLEOTIDE SEQUENCE [LARGE SCALE GENOMIC DNA]</scope>
    <source>
        <strain evidence="2 3">DZ-C18</strain>
    </source>
</reference>
<dbReference type="RefSeq" id="WP_084858795.1">
    <property type="nucleotide sequence ID" value="NZ_JAOTEI010000042.1"/>
</dbReference>
<dbReference type="PROSITE" id="PS51996">
    <property type="entry name" value="TR_MART"/>
    <property type="match status" value="1"/>
</dbReference>
<dbReference type="AlphaFoldDB" id="A0A1X0ZP90"/>
<dbReference type="SUPFAM" id="SSF56399">
    <property type="entry name" value="ADP-ribosylation"/>
    <property type="match status" value="1"/>
</dbReference>
<feature type="domain" description="Dermonecrotic toxin N-terminal" evidence="1">
    <location>
        <begin position="29"/>
        <end position="285"/>
    </location>
</feature>
<dbReference type="Pfam" id="PF20178">
    <property type="entry name" value="ToxA_N"/>
    <property type="match status" value="1"/>
</dbReference>
<proteinExistence type="predicted"/>
<sequence>MHDIQQALLHNLEVLGTGRALAQLADDFLDHFPDPCRLARRHADKILRRHTGKVWNPDQVWWHQFTDAASSSRSYTGWAHYQRPIKTRRFTELMIERFDVGFQDATDELDLYGGFYSQGPHAQRFDERNEVPMLARDVQKDFWNLDFAQVVRDEVETFWKVRTDDFRVLAKVTLLAQCKEAERAGRLTAQDARQVRALVSSVLASAERAPTLELLRKAAGEGEMHINVYRPSVGRACLYILRPTSGRVWLYMPYDDQALRAFASEQAMAHWLRGWATTTEGMQRLRAAVVADEHLGDGHDAAEDALRQLADSSSDAAALKLLQRYSTPGSGNLFSQLVEDARSDMRHNAKLMVDNQRLRKAMLTGYLAAFIKVGALLVPLSTGISLALLAASVTKVWLEVDAAAHARSRQARQDALRGAIIDSIFAALNMIELGFGASHATLNYRAPFHETQASLADWQPVAHPQGLLEAREAKETLDGLQQGRQALRGIRLDSKGECWIDLQGRPYRVRYSTELKTWLIVPPDNPFAFGPIRPVRLNDVGEWELLGPPRLAGGVPGDGLAPQPSAFWDEYMLTDEQRSEVLSDAALARQTSLLEQSDIPELASDAEPLVDEEGFDYVDEHGACTYTYKHDGRFRNHLIDLYTMDDGINDYLRQGVRNFNYADEVSYLDKLADALERLPADAEVPLYRGGCGERGTSGIHFRSGRFKKGDILVNTDLTSFTENPYIIRKFSADTNKVSPQGLEGVFDDTSVVFELPAGRYHSGRPIAPFSSHYDEAETLFLPGAYFQIDEISEITGVDFRFVNVRIKQVGKPRSGPVYDLRSGEPFDRGAYVERLGAPHLVDRFFAP</sequence>
<dbReference type="Gene3D" id="3.90.176.10">
    <property type="entry name" value="Toxin ADP-ribosyltransferase, Chain A, domain 1"/>
    <property type="match status" value="1"/>
</dbReference>
<organism evidence="2 3">
    <name type="scientific">Pseudomonas putida</name>
    <name type="common">Arthrobacter siderocapsulatus</name>
    <dbReference type="NCBI Taxonomy" id="303"/>
    <lineage>
        <taxon>Bacteria</taxon>
        <taxon>Pseudomonadati</taxon>
        <taxon>Pseudomonadota</taxon>
        <taxon>Gammaproteobacteria</taxon>
        <taxon>Pseudomonadales</taxon>
        <taxon>Pseudomonadaceae</taxon>
        <taxon>Pseudomonas</taxon>
    </lineage>
</organism>
<accession>A0A1X0ZP90</accession>
<dbReference type="InterPro" id="IPR046673">
    <property type="entry name" value="ToxA_N"/>
</dbReference>